<evidence type="ECO:0000313" key="3">
    <source>
        <dbReference type="Proteomes" id="UP000605970"/>
    </source>
</evidence>
<feature type="transmembrane region" description="Helical" evidence="1">
    <location>
        <begin position="234"/>
        <end position="257"/>
    </location>
</feature>
<dbReference type="InterPro" id="IPR019421">
    <property type="entry name" value="7TM_GPCR_serpentine_rcpt_Srd"/>
</dbReference>
<feature type="transmembrane region" description="Helical" evidence="1">
    <location>
        <begin position="173"/>
        <end position="194"/>
    </location>
</feature>
<keyword evidence="1" id="KW-1133">Transmembrane helix</keyword>
<keyword evidence="1" id="KW-0472">Membrane</keyword>
<evidence type="ECO:0000256" key="1">
    <source>
        <dbReference type="SAM" id="Phobius"/>
    </source>
</evidence>
<feature type="transmembrane region" description="Helical" evidence="1">
    <location>
        <begin position="12"/>
        <end position="37"/>
    </location>
</feature>
<keyword evidence="1" id="KW-0812">Transmembrane</keyword>
<name>A0A8S9ZSS4_9BILA</name>
<dbReference type="SUPFAM" id="SSF81321">
    <property type="entry name" value="Family A G protein-coupled receptor-like"/>
    <property type="match status" value="1"/>
</dbReference>
<dbReference type="Proteomes" id="UP000605970">
    <property type="component" value="Unassembled WGS sequence"/>
</dbReference>
<comment type="caution">
    <text evidence="2">The sequence shown here is derived from an EMBL/GenBank/DDBJ whole genome shotgun (WGS) entry which is preliminary data.</text>
</comment>
<feature type="transmembrane region" description="Helical" evidence="1">
    <location>
        <begin position="58"/>
        <end position="82"/>
    </location>
</feature>
<feature type="transmembrane region" description="Helical" evidence="1">
    <location>
        <begin position="263"/>
        <end position="285"/>
    </location>
</feature>
<dbReference type="OrthoDB" id="5850917at2759"/>
<organism evidence="2 3">
    <name type="scientific">Meloidogyne graminicola</name>
    <dbReference type="NCBI Taxonomy" id="189291"/>
    <lineage>
        <taxon>Eukaryota</taxon>
        <taxon>Metazoa</taxon>
        <taxon>Ecdysozoa</taxon>
        <taxon>Nematoda</taxon>
        <taxon>Chromadorea</taxon>
        <taxon>Rhabditida</taxon>
        <taxon>Tylenchina</taxon>
        <taxon>Tylenchomorpha</taxon>
        <taxon>Tylenchoidea</taxon>
        <taxon>Meloidogynidae</taxon>
        <taxon>Meloidogyninae</taxon>
        <taxon>Meloidogyne</taxon>
    </lineage>
</organism>
<sequence>MEDLKQFIPIKYIYNINSLICLIIGVILNIGVIWLVIKKTPKEMKVYAKIILQTSINDLILLIITHFVQPIIFVSDGITIVIENGIANNWETPWNIFIYNFWLFISIFVSYFLMLTIAASLEFILLLFFYWIGYPPLNAKIENKQILEILGGYNNTKMLLRPTLYGNKSDIRWIIWLFSFFVFGIFCYLIIWFCSLKIVQYIKKNLKQNSSCSRIIQLNNQMTLNMAIQASIPILDILVFLFVTFASIAGVTSNWFICLTMFMGPLINWVPVLNPLVTIITVAPYRRTIIRVRPICQHFII</sequence>
<gene>
    <name evidence="2" type="ORF">Mgra_00004295</name>
</gene>
<reference evidence="2" key="1">
    <citation type="journal article" date="2020" name="Ecol. Evol.">
        <title>Genome structure and content of the rice root-knot nematode (Meloidogyne graminicola).</title>
        <authorList>
            <person name="Phan N.T."/>
            <person name="Danchin E.G.J."/>
            <person name="Klopp C."/>
            <person name="Perfus-Barbeoch L."/>
            <person name="Kozlowski D.K."/>
            <person name="Koutsovoulos G.D."/>
            <person name="Lopez-Roques C."/>
            <person name="Bouchez O."/>
            <person name="Zahm M."/>
            <person name="Besnard G."/>
            <person name="Bellafiore S."/>
        </authorList>
    </citation>
    <scope>NUCLEOTIDE SEQUENCE</scope>
    <source>
        <strain evidence="2">VN-18</strain>
    </source>
</reference>
<evidence type="ECO:0000313" key="2">
    <source>
        <dbReference type="EMBL" id="KAF7636308.1"/>
    </source>
</evidence>
<accession>A0A8S9ZSS4</accession>
<feature type="transmembrane region" description="Helical" evidence="1">
    <location>
        <begin position="94"/>
        <end position="113"/>
    </location>
</feature>
<dbReference type="Pfam" id="PF10317">
    <property type="entry name" value="7TM_GPCR_Srd"/>
    <property type="match status" value="2"/>
</dbReference>
<keyword evidence="3" id="KW-1185">Reference proteome</keyword>
<evidence type="ECO:0008006" key="4">
    <source>
        <dbReference type="Google" id="ProtNLM"/>
    </source>
</evidence>
<feature type="transmembrane region" description="Helical" evidence="1">
    <location>
        <begin position="120"/>
        <end position="137"/>
    </location>
</feature>
<protein>
    <recommendedName>
        <fullName evidence="4">G_PROTEIN_RECEP_F1_2 domain-containing protein</fullName>
    </recommendedName>
</protein>
<dbReference type="PANTHER" id="PTHR22943">
    <property type="entry name" value="7-TRANSMEMBRANE DOMAIN RECEPTOR C.ELEGANS"/>
    <property type="match status" value="1"/>
</dbReference>
<dbReference type="PANTHER" id="PTHR22943:SF248">
    <property type="entry name" value="SEVEN TM RECEPTOR"/>
    <property type="match status" value="1"/>
</dbReference>
<dbReference type="EMBL" id="JABEBT010000031">
    <property type="protein sequence ID" value="KAF7636308.1"/>
    <property type="molecule type" value="Genomic_DNA"/>
</dbReference>
<proteinExistence type="predicted"/>
<dbReference type="AlphaFoldDB" id="A0A8S9ZSS4"/>